<keyword evidence="2" id="KW-0808">Transferase</keyword>
<dbReference type="Pfam" id="PF08241">
    <property type="entry name" value="Methyltransf_11"/>
    <property type="match status" value="1"/>
</dbReference>
<feature type="domain" description="Methyltransferase type 11" evidence="1">
    <location>
        <begin position="35"/>
        <end position="126"/>
    </location>
</feature>
<dbReference type="GO" id="GO:0008757">
    <property type="term" value="F:S-adenosylmethionine-dependent methyltransferase activity"/>
    <property type="evidence" value="ECO:0007669"/>
    <property type="project" value="InterPro"/>
</dbReference>
<proteinExistence type="predicted"/>
<dbReference type="InterPro" id="IPR029063">
    <property type="entry name" value="SAM-dependent_MTases_sf"/>
</dbReference>
<evidence type="ECO:0000259" key="1">
    <source>
        <dbReference type="Pfam" id="PF08241"/>
    </source>
</evidence>
<keyword evidence="3" id="KW-1185">Reference proteome</keyword>
<keyword evidence="2" id="KW-0489">Methyltransferase</keyword>
<gene>
    <name evidence="2" type="ORF">JAV76_01995</name>
</gene>
<accession>A0A934IBE1</accession>
<dbReference type="RefSeq" id="WP_198732332.1">
    <property type="nucleotide sequence ID" value="NZ_JAEINH010000001.1"/>
</dbReference>
<dbReference type="AlphaFoldDB" id="A0A934IBE1"/>
<evidence type="ECO:0000313" key="2">
    <source>
        <dbReference type="EMBL" id="MBI9113784.1"/>
    </source>
</evidence>
<dbReference type="Proteomes" id="UP000602087">
    <property type="component" value="Unassembled WGS sequence"/>
</dbReference>
<sequence>MVRRDENTAVPRWNHNIHYHRVVLDAVPPSARTALDVGTGDGLLAADLRSRVPSVTGIDTDADVLRRASAEVADVEWVHGDVLTHPFAPASFDVVASVATVHHLPDLRETFRRFAELAAPSGVVVVVGLARSAGVADAMYEVAGVVQHRYHSRRRHLWEHTAPTVWPPPHTYAEVKRAAADVLPGMRWRRLAMWRYAVEWTKDPSA</sequence>
<protein>
    <submittedName>
        <fullName evidence="2">Class I SAM-dependent methyltransferase</fullName>
    </submittedName>
</protein>
<dbReference type="CDD" id="cd02440">
    <property type="entry name" value="AdoMet_MTases"/>
    <property type="match status" value="1"/>
</dbReference>
<dbReference type="SUPFAM" id="SSF53335">
    <property type="entry name" value="S-adenosyl-L-methionine-dependent methyltransferases"/>
    <property type="match status" value="1"/>
</dbReference>
<dbReference type="PANTHER" id="PTHR43861:SF1">
    <property type="entry name" value="TRANS-ACONITATE 2-METHYLTRANSFERASE"/>
    <property type="match status" value="1"/>
</dbReference>
<dbReference type="Gene3D" id="3.40.50.150">
    <property type="entry name" value="Vaccinia Virus protein VP39"/>
    <property type="match status" value="1"/>
</dbReference>
<reference evidence="2" key="1">
    <citation type="submission" date="2020-12" db="EMBL/GenBank/DDBJ databases">
        <title>Sanguibacter suaedae sp. nov., isolated from Suaeda aralocaspica.</title>
        <authorList>
            <person name="Ma Q."/>
        </authorList>
    </citation>
    <scope>NUCLEOTIDE SEQUENCE</scope>
    <source>
        <strain evidence="2">YZGR15</strain>
    </source>
</reference>
<name>A0A934IBE1_9MICO</name>
<dbReference type="PANTHER" id="PTHR43861">
    <property type="entry name" value="TRANS-ACONITATE 2-METHYLTRANSFERASE-RELATED"/>
    <property type="match status" value="1"/>
</dbReference>
<comment type="caution">
    <text evidence="2">The sequence shown here is derived from an EMBL/GenBank/DDBJ whole genome shotgun (WGS) entry which is preliminary data.</text>
</comment>
<evidence type="ECO:0000313" key="3">
    <source>
        <dbReference type="Proteomes" id="UP000602087"/>
    </source>
</evidence>
<dbReference type="EMBL" id="JAEINH010000001">
    <property type="protein sequence ID" value="MBI9113784.1"/>
    <property type="molecule type" value="Genomic_DNA"/>
</dbReference>
<dbReference type="InterPro" id="IPR013216">
    <property type="entry name" value="Methyltransf_11"/>
</dbReference>
<organism evidence="2 3">
    <name type="scientific">Sanguibacter suaedae</name>
    <dbReference type="NCBI Taxonomy" id="2795737"/>
    <lineage>
        <taxon>Bacteria</taxon>
        <taxon>Bacillati</taxon>
        <taxon>Actinomycetota</taxon>
        <taxon>Actinomycetes</taxon>
        <taxon>Micrococcales</taxon>
        <taxon>Sanguibacteraceae</taxon>
        <taxon>Sanguibacter</taxon>
    </lineage>
</organism>
<dbReference type="GO" id="GO:0032259">
    <property type="term" value="P:methylation"/>
    <property type="evidence" value="ECO:0007669"/>
    <property type="project" value="UniProtKB-KW"/>
</dbReference>